<dbReference type="CDD" id="cd03441">
    <property type="entry name" value="R_hydratase_like"/>
    <property type="match status" value="1"/>
</dbReference>
<dbReference type="InterPro" id="IPR050965">
    <property type="entry name" value="UPF0336/Enoyl-CoA_hydratase"/>
</dbReference>
<comment type="similarity">
    <text evidence="1">Belongs to the enoyl-CoA hydratase/isomerase family.</text>
</comment>
<dbReference type="RefSeq" id="WP_073457801.1">
    <property type="nucleotide sequence ID" value="NZ_CALGVN010000022.1"/>
</dbReference>
<feature type="domain" description="MaoC-like" evidence="2">
    <location>
        <begin position="15"/>
        <end position="114"/>
    </location>
</feature>
<gene>
    <name evidence="3" type="ORF">SAMN05443637_11184</name>
</gene>
<evidence type="ECO:0000313" key="4">
    <source>
        <dbReference type="Proteomes" id="UP000184363"/>
    </source>
</evidence>
<evidence type="ECO:0000259" key="2">
    <source>
        <dbReference type="Pfam" id="PF01575"/>
    </source>
</evidence>
<dbReference type="InterPro" id="IPR029069">
    <property type="entry name" value="HotDog_dom_sf"/>
</dbReference>
<dbReference type="GO" id="GO:0019171">
    <property type="term" value="F:(3R)-hydroxyacyl-[acyl-carrier-protein] dehydratase activity"/>
    <property type="evidence" value="ECO:0007669"/>
    <property type="project" value="TreeGrafter"/>
</dbReference>
<dbReference type="EMBL" id="FRAP01000011">
    <property type="protein sequence ID" value="SHK74161.1"/>
    <property type="molecule type" value="Genomic_DNA"/>
</dbReference>
<evidence type="ECO:0000313" key="3">
    <source>
        <dbReference type="EMBL" id="SHK74161.1"/>
    </source>
</evidence>
<dbReference type="SUPFAM" id="SSF54637">
    <property type="entry name" value="Thioesterase/thiol ester dehydrase-isomerase"/>
    <property type="match status" value="1"/>
</dbReference>
<proteinExistence type="inferred from homology"/>
<dbReference type="Pfam" id="PF01575">
    <property type="entry name" value="MaoC_dehydratas"/>
    <property type="match status" value="1"/>
</dbReference>
<sequence>MSAPPSWNDLQVGAAPPAYVDGPMTLTDIVRYQGASGDLNPLHHDPGYAQAAGYSGPFAVGMRQAGVLAAQAGRWLGHANVRRFRVRFQEQAWPGDVLVYEMRVTGKREEGGERLVDLELTCTRQGGGVHLRGTATYAVPDRSGA</sequence>
<dbReference type="AlphaFoldDB" id="A0A1M6UYF6"/>
<dbReference type="PANTHER" id="PTHR43437:SF3">
    <property type="entry name" value="HYDROXYACYL-THIOESTER DEHYDRATASE TYPE 2, MITOCHONDRIAL"/>
    <property type="match status" value="1"/>
</dbReference>
<organism evidence="3 4">
    <name type="scientific">Pseudonocardia thermophila</name>
    <dbReference type="NCBI Taxonomy" id="1848"/>
    <lineage>
        <taxon>Bacteria</taxon>
        <taxon>Bacillati</taxon>
        <taxon>Actinomycetota</taxon>
        <taxon>Actinomycetes</taxon>
        <taxon>Pseudonocardiales</taxon>
        <taxon>Pseudonocardiaceae</taxon>
        <taxon>Pseudonocardia</taxon>
    </lineage>
</organism>
<dbReference type="GO" id="GO:0006633">
    <property type="term" value="P:fatty acid biosynthetic process"/>
    <property type="evidence" value="ECO:0007669"/>
    <property type="project" value="TreeGrafter"/>
</dbReference>
<dbReference type="OrthoDB" id="9800237at2"/>
<reference evidence="3 4" key="1">
    <citation type="submission" date="2016-11" db="EMBL/GenBank/DDBJ databases">
        <authorList>
            <person name="Jaros S."/>
            <person name="Januszkiewicz K."/>
            <person name="Wedrychowicz H."/>
        </authorList>
    </citation>
    <scope>NUCLEOTIDE SEQUENCE [LARGE SCALE GENOMIC DNA]</scope>
    <source>
        <strain evidence="3 4">DSM 43832</strain>
    </source>
</reference>
<dbReference type="Proteomes" id="UP000184363">
    <property type="component" value="Unassembled WGS sequence"/>
</dbReference>
<evidence type="ECO:0000256" key="1">
    <source>
        <dbReference type="ARBA" id="ARBA00005254"/>
    </source>
</evidence>
<dbReference type="STRING" id="1848.SAMN05443637_11184"/>
<dbReference type="InterPro" id="IPR002539">
    <property type="entry name" value="MaoC-like_dom"/>
</dbReference>
<dbReference type="Gene3D" id="3.10.129.10">
    <property type="entry name" value="Hotdog Thioesterase"/>
    <property type="match status" value="1"/>
</dbReference>
<dbReference type="PANTHER" id="PTHR43437">
    <property type="entry name" value="HYDROXYACYL-THIOESTER DEHYDRATASE TYPE 2, MITOCHONDRIAL-RELATED"/>
    <property type="match status" value="1"/>
</dbReference>
<protein>
    <submittedName>
        <fullName evidence="3">Acyl dehydratase</fullName>
    </submittedName>
</protein>
<accession>A0A1M6UYF6</accession>
<keyword evidence="4" id="KW-1185">Reference proteome</keyword>
<name>A0A1M6UYF6_PSETH</name>